<dbReference type="Gene3D" id="3.40.50.300">
    <property type="entry name" value="P-loop containing nucleotide triphosphate hydrolases"/>
    <property type="match status" value="1"/>
</dbReference>
<evidence type="ECO:0000313" key="5">
    <source>
        <dbReference type="Proteomes" id="UP000175989"/>
    </source>
</evidence>
<gene>
    <name evidence="4" type="ORF">DUPY_36660</name>
</gene>
<dbReference type="Gene3D" id="3.40.50.10810">
    <property type="entry name" value="Tandem AAA-ATPase domain"/>
    <property type="match status" value="1"/>
</dbReference>
<evidence type="ECO:0000256" key="1">
    <source>
        <dbReference type="ARBA" id="ARBA00022801"/>
    </source>
</evidence>
<dbReference type="GO" id="GO:0005524">
    <property type="term" value="F:ATP binding"/>
    <property type="evidence" value="ECO:0007669"/>
    <property type="project" value="InterPro"/>
</dbReference>
<dbReference type="PATRIC" id="fig|762836.4.peg.3780"/>
<dbReference type="CDD" id="cd18012">
    <property type="entry name" value="DEXQc_arch_SWI2_SNF2"/>
    <property type="match status" value="1"/>
</dbReference>
<dbReference type="InterPro" id="IPR027417">
    <property type="entry name" value="P-loop_NTPase"/>
</dbReference>
<comment type="caution">
    <text evidence="4">The sequence shown here is derived from an EMBL/GenBank/DDBJ whole genome shotgun (WGS) entry which is preliminary data.</text>
</comment>
<dbReference type="Pfam" id="PF00176">
    <property type="entry name" value="SNF2-rel_dom"/>
    <property type="match status" value="1"/>
</dbReference>
<keyword evidence="5" id="KW-1185">Reference proteome</keyword>
<evidence type="ECO:0000259" key="2">
    <source>
        <dbReference type="PROSITE" id="PS51192"/>
    </source>
</evidence>
<dbReference type="SMART" id="SM00490">
    <property type="entry name" value="HELICc"/>
    <property type="match status" value="1"/>
</dbReference>
<proteinExistence type="predicted"/>
<reference evidence="5" key="1">
    <citation type="journal article" date="2016" name="Front. Microbiol.">
        <title>Molecular Keys to the Janthinobacterium and Duganella spp. Interaction with the Plant Pathogen Fusarium graminearum.</title>
        <authorList>
            <person name="Haack F.S."/>
            <person name="Poehlein A."/>
            <person name="Kroger C."/>
            <person name="Voigt C.A."/>
            <person name="Piepenbring M."/>
            <person name="Bode H.B."/>
            <person name="Daniel R."/>
            <person name="Schafer W."/>
            <person name="Streit W.R."/>
        </authorList>
    </citation>
    <scope>NUCLEOTIDE SEQUENCE [LARGE SCALE GENOMIC DNA]</scope>
    <source>
        <strain evidence="5">T54</strain>
    </source>
</reference>
<organism evidence="4 5">
    <name type="scientific">Duganella phyllosphaerae</name>
    <dbReference type="NCBI Taxonomy" id="762836"/>
    <lineage>
        <taxon>Bacteria</taxon>
        <taxon>Pseudomonadati</taxon>
        <taxon>Pseudomonadota</taxon>
        <taxon>Betaproteobacteria</taxon>
        <taxon>Burkholderiales</taxon>
        <taxon>Oxalobacteraceae</taxon>
        <taxon>Telluria group</taxon>
        <taxon>Duganella</taxon>
    </lineage>
</organism>
<sequence>MTSITDTTLQSEFDALEFNEKMILALLALIGEPVGRTAILDLLKHARIENADGKRYTVLTLDDAMQKLDRLAFVSVVVGRGHICNPKLRWPAIRAAIGTHALDDLCTAYVELVPLRQTWGGYEPRSYRAGMALLRMGLLRGHTPQQIAPTLAFCLNSYEAAQLHPIVEIFGRPFEPGMLARVHPLIQDDILAMMLHNAQYEPHSAPNIREFCALHLQRRLAANDDIAPELRLALAADAILGGRIDDAKRHLERTGGATSQYLASTVVLLQGAGSAALAGFDAALKAVRRETGKRKQLFDGFGSYLYLAALLRSPDPKHQKSAQTYLEIAVRMPQNRGSAIFQQLDMLRQVRAGTMTADAIGSLAWDPDLQTQLFQCLLFYWLSAPQLGERKLQLQELFEQSDRAGFHFIAAQAATLLGHLGNVAMAERGAALRTRLALPDLSTWFERQEGWQRQLTALINLQQPEGAAVAGAGKASRLVWLLEYQPRWGVTEVTPVEQKRDARGIWSKGRAASLKRLRFETEAFDFLTPQDVRATESITVSHRGYTSSGMAYEVNPQRAVAALVGHPLLYWADAPDMRVEMLAGEPELLIRKSAGNLEIRLHPPIPDDSATVIVTKETPTRLRVVTIQDEHRRIGAIVGDALNVPAHAEEQVLHAIRSISSLVTVQSDIGGAAPDMEQVEADMRLHVHLLPYQHGLKMQILVRPLPNGAYYAPGDGADSVIADAGGRPMQARRQLVDERDAERALIAKCPILESAEQEHGEWLLGQPALCLQLLTELQELPPDSIVIAWPEGEKFRVTAKVETKQVRLAIKSNKDWFAASGQVQIDEDKVMDLRTLLELVQKSKSRFVELGENRFLALADELHRRLREVSAYGELTEDGVRLHPLASFALEELADDVGGVKADKLWKEHLARMAEQTTFEPVLPTTLQADLRDYQVDGFNWLARLAHWGVGACLADDMGLGKTLQALALILSRAPDGPTLVIAPTSVCLNWVSEAARFAPTLNVKMFGAGDRADTLATLQPYDLVVASYGLLQLEAALFAGVKWRTIVLDEAQAIKNGATKRSQAVMALNGEFRMACTGTPLENHLGELWNLFRFINPGLLGSIEQFNLRFAAPIEKPQDHRAEVGARNRLRRLIQPFMLRRTKSQVLTELPPRTEITLEVDLSAEETALYESLRRTALETLAAVEGPAEKKSIQILAEIMKLRRACCNPNLVSPELGIASSKLAAFAHLLQGLLENRHKVLVFSQFVDHLALIRAHLDANQIGYQYLDGSTPMNERKKRVDAFQAGIGDVFLISLKAGGVGINLTAADYVIHMDPWWNPAVEDQASDRAHRMGQLRPVTIYRLVARHTIEEGIVDLHQHKRDLADSLLEGSDVSGRMSAGEMLSMLHEGLQR</sequence>
<dbReference type="GO" id="GO:0016787">
    <property type="term" value="F:hydrolase activity"/>
    <property type="evidence" value="ECO:0007669"/>
    <property type="project" value="UniProtKB-KW"/>
</dbReference>
<feature type="domain" description="Helicase ATP-binding" evidence="2">
    <location>
        <begin position="943"/>
        <end position="1099"/>
    </location>
</feature>
<dbReference type="GO" id="GO:0004386">
    <property type="term" value="F:helicase activity"/>
    <property type="evidence" value="ECO:0007669"/>
    <property type="project" value="UniProtKB-KW"/>
</dbReference>
<evidence type="ECO:0000313" key="4">
    <source>
        <dbReference type="EMBL" id="OEZ97085.1"/>
    </source>
</evidence>
<dbReference type="EMBL" id="LROM01000102">
    <property type="protein sequence ID" value="OEZ97085.1"/>
    <property type="molecule type" value="Genomic_DNA"/>
</dbReference>
<dbReference type="InterPro" id="IPR049730">
    <property type="entry name" value="SNF2/RAD54-like_C"/>
</dbReference>
<dbReference type="Pfam" id="PF00271">
    <property type="entry name" value="Helicase_C"/>
    <property type="match status" value="1"/>
</dbReference>
<dbReference type="Proteomes" id="UP000175989">
    <property type="component" value="Unassembled WGS sequence"/>
</dbReference>
<dbReference type="CDD" id="cd18793">
    <property type="entry name" value="SF2_C_SNF"/>
    <property type="match status" value="1"/>
</dbReference>
<evidence type="ECO:0000259" key="3">
    <source>
        <dbReference type="PROSITE" id="PS51194"/>
    </source>
</evidence>
<dbReference type="RefSeq" id="WP_371851801.1">
    <property type="nucleotide sequence ID" value="NZ_LROM01000102.1"/>
</dbReference>
<dbReference type="PROSITE" id="PS51194">
    <property type="entry name" value="HELICASE_CTER"/>
    <property type="match status" value="1"/>
</dbReference>
<evidence type="ECO:0008006" key="6">
    <source>
        <dbReference type="Google" id="ProtNLM"/>
    </source>
</evidence>
<keyword evidence="1" id="KW-0378">Hydrolase</keyword>
<dbReference type="SUPFAM" id="SSF52540">
    <property type="entry name" value="P-loop containing nucleoside triphosphate hydrolases"/>
    <property type="match status" value="2"/>
</dbReference>
<feature type="domain" description="Helicase C-terminal" evidence="3">
    <location>
        <begin position="1229"/>
        <end position="1380"/>
    </location>
</feature>
<dbReference type="PANTHER" id="PTHR10799">
    <property type="entry name" value="SNF2/RAD54 HELICASE FAMILY"/>
    <property type="match status" value="1"/>
</dbReference>
<protein>
    <recommendedName>
        <fullName evidence="6">RNA polymerase-associated protein RapA</fullName>
    </recommendedName>
</protein>
<dbReference type="InterPro" id="IPR038718">
    <property type="entry name" value="SNF2-like_sf"/>
</dbReference>
<accession>A0A1E7WFD2</accession>
<name>A0A1E7WFD2_9BURK</name>
<dbReference type="SMART" id="SM00487">
    <property type="entry name" value="DEXDc"/>
    <property type="match status" value="1"/>
</dbReference>
<dbReference type="InterPro" id="IPR001650">
    <property type="entry name" value="Helicase_C-like"/>
</dbReference>
<dbReference type="InterPro" id="IPR014001">
    <property type="entry name" value="Helicase_ATP-bd"/>
</dbReference>
<dbReference type="InterPro" id="IPR000330">
    <property type="entry name" value="SNF2_N"/>
</dbReference>
<dbReference type="PROSITE" id="PS51192">
    <property type="entry name" value="HELICASE_ATP_BIND_1"/>
    <property type="match status" value="1"/>
</dbReference>